<proteinExistence type="predicted"/>
<organism evidence="1">
    <name type="scientific">Anopheles marajoara</name>
    <dbReference type="NCBI Taxonomy" id="58244"/>
    <lineage>
        <taxon>Eukaryota</taxon>
        <taxon>Metazoa</taxon>
        <taxon>Ecdysozoa</taxon>
        <taxon>Arthropoda</taxon>
        <taxon>Hexapoda</taxon>
        <taxon>Insecta</taxon>
        <taxon>Pterygota</taxon>
        <taxon>Neoptera</taxon>
        <taxon>Endopterygota</taxon>
        <taxon>Diptera</taxon>
        <taxon>Nematocera</taxon>
        <taxon>Culicoidea</taxon>
        <taxon>Culicidae</taxon>
        <taxon>Anophelinae</taxon>
        <taxon>Anopheles</taxon>
    </lineage>
</organism>
<sequence>MRANLPLFFSLSPSRSLCENETTLAAENRRFRLEPFLRYFGSETKIGLQFAAKMLLPDSHPDPQSSIAA</sequence>
<dbReference type="AlphaFoldDB" id="A0A2M4CEP8"/>
<evidence type="ECO:0000313" key="1">
    <source>
        <dbReference type="EMBL" id="MBW63739.1"/>
    </source>
</evidence>
<dbReference type="EMBL" id="GGFJ01014598">
    <property type="protein sequence ID" value="MBW63739.1"/>
    <property type="molecule type" value="Transcribed_RNA"/>
</dbReference>
<accession>A0A2M4CEP8</accession>
<reference evidence="1" key="1">
    <citation type="submission" date="2018-01" db="EMBL/GenBank/DDBJ databases">
        <title>An insight into the sialome of Amazonian anophelines.</title>
        <authorList>
            <person name="Ribeiro J.M."/>
            <person name="Scarpassa V."/>
            <person name="Calvo E."/>
        </authorList>
    </citation>
    <scope>NUCLEOTIDE SEQUENCE</scope>
    <source>
        <tissue evidence="1">Salivary glands</tissue>
    </source>
</reference>
<name>A0A2M4CEP8_9DIPT</name>
<protein>
    <submittedName>
        <fullName evidence="1">Putative secreted protein</fullName>
    </submittedName>
</protein>